<dbReference type="Proteomes" id="UP000034164">
    <property type="component" value="Unassembled WGS sequence"/>
</dbReference>
<dbReference type="EMBL" id="LCZI01001202">
    <property type="protein sequence ID" value="KKZ61955.1"/>
    <property type="molecule type" value="Genomic_DNA"/>
</dbReference>
<reference evidence="2" key="1">
    <citation type="journal article" date="2015" name="PLoS Genet.">
        <title>The dynamic genome and transcriptome of the human fungal pathogen Blastomyces and close relative Emmonsia.</title>
        <authorList>
            <person name="Munoz J.F."/>
            <person name="Gauthier G.M."/>
            <person name="Desjardins C.A."/>
            <person name="Gallo J.E."/>
            <person name="Holder J."/>
            <person name="Sullivan T.D."/>
            <person name="Marty A.J."/>
            <person name="Carmen J.C."/>
            <person name="Chen Z."/>
            <person name="Ding L."/>
            <person name="Gujja S."/>
            <person name="Magrini V."/>
            <person name="Misas E."/>
            <person name="Mitreva M."/>
            <person name="Priest M."/>
            <person name="Saif S."/>
            <person name="Whiston E.A."/>
            <person name="Young S."/>
            <person name="Zeng Q."/>
            <person name="Goldman W.E."/>
            <person name="Mardis E.R."/>
            <person name="Taylor J.W."/>
            <person name="McEwen J.G."/>
            <person name="Clay O.K."/>
            <person name="Klein B.S."/>
            <person name="Cuomo C.A."/>
        </authorList>
    </citation>
    <scope>NUCLEOTIDE SEQUENCE [LARGE SCALE GENOMIC DNA]</scope>
    <source>
        <strain evidence="2">UAMH 3008</strain>
    </source>
</reference>
<evidence type="ECO:0000313" key="1">
    <source>
        <dbReference type="EMBL" id="KKZ61955.1"/>
    </source>
</evidence>
<accession>A0A0G2HW20</accession>
<name>A0A0G2HW20_9EURO</name>
<dbReference type="OrthoDB" id="4207442at2759"/>
<dbReference type="AlphaFoldDB" id="A0A0G2HW20"/>
<protein>
    <recommendedName>
        <fullName evidence="3">Aminoglycoside phosphotransferase domain-containing protein</fullName>
    </recommendedName>
</protein>
<comment type="caution">
    <text evidence="1">The sequence shown here is derived from an EMBL/GenBank/DDBJ whole genome shotgun (WGS) entry which is preliminary data.</text>
</comment>
<gene>
    <name evidence="1" type="ORF">EMCG_03574</name>
</gene>
<organism evidence="1 2">
    <name type="scientific">[Emmonsia] crescens</name>
    <dbReference type="NCBI Taxonomy" id="73230"/>
    <lineage>
        <taxon>Eukaryota</taxon>
        <taxon>Fungi</taxon>
        <taxon>Dikarya</taxon>
        <taxon>Ascomycota</taxon>
        <taxon>Pezizomycotina</taxon>
        <taxon>Eurotiomycetes</taxon>
        <taxon>Eurotiomycetidae</taxon>
        <taxon>Onygenales</taxon>
        <taxon>Ajellomycetaceae</taxon>
        <taxon>Emergomyces</taxon>
    </lineage>
</organism>
<proteinExistence type="predicted"/>
<evidence type="ECO:0000313" key="2">
    <source>
        <dbReference type="Proteomes" id="UP000034164"/>
    </source>
</evidence>
<evidence type="ECO:0008006" key="3">
    <source>
        <dbReference type="Google" id="ProtNLM"/>
    </source>
</evidence>
<sequence length="151" mass="17288">MLYSSTDCFSTSVPAVILSSQQPLNDGHSYLKHADDKGDHILVDDDYHITVLIDWEWSYTASKAAAFKSLGRRKTLTEFYEGLSGRILWMLFTREECVICLNSAVDMILLIGRCFVGLFKGLRKALSDDGDDALEWENWREIVLRHYTDDD</sequence>
<dbReference type="VEuPathDB" id="FungiDB:EMCG_03574"/>